<keyword evidence="7" id="KW-0547">Nucleotide-binding</keyword>
<evidence type="ECO:0000256" key="14">
    <source>
        <dbReference type="ARBA" id="ARBA00068837"/>
    </source>
</evidence>
<name>D8LR66_ECTSI</name>
<comment type="similarity">
    <text evidence="2">Belongs to the protein kinase superfamily. RIO-type Ser/Thr kinase family.</text>
</comment>
<dbReference type="FunFam" id="1.10.10.10:FF:000053">
    <property type="entry name" value="Serine/threonine-protein kinase RIO2"/>
    <property type="match status" value="1"/>
</dbReference>
<evidence type="ECO:0000256" key="7">
    <source>
        <dbReference type="ARBA" id="ARBA00022741"/>
    </source>
</evidence>
<dbReference type="Gene3D" id="1.10.510.10">
    <property type="entry name" value="Transferase(Phosphotransferase) domain 1"/>
    <property type="match status" value="1"/>
</dbReference>
<keyword evidence="9" id="KW-0067">ATP-binding</keyword>
<dbReference type="Proteomes" id="UP000002630">
    <property type="component" value="Linkage Group LG16"/>
</dbReference>
<comment type="catalytic activity">
    <reaction evidence="11">
        <text>L-threonyl-[protein] + ATP = O-phospho-L-threonyl-[protein] + ADP + H(+)</text>
        <dbReference type="Rhea" id="RHEA:46608"/>
        <dbReference type="Rhea" id="RHEA-COMP:11060"/>
        <dbReference type="Rhea" id="RHEA-COMP:11605"/>
        <dbReference type="ChEBI" id="CHEBI:15378"/>
        <dbReference type="ChEBI" id="CHEBI:30013"/>
        <dbReference type="ChEBI" id="CHEBI:30616"/>
        <dbReference type="ChEBI" id="CHEBI:61977"/>
        <dbReference type="ChEBI" id="CHEBI:456216"/>
        <dbReference type="EC" id="2.7.11.1"/>
    </reaction>
</comment>
<keyword evidence="10" id="KW-0460">Magnesium</keyword>
<gene>
    <name evidence="17" type="ORF">Esi_0062_0109</name>
</gene>
<dbReference type="InterPro" id="IPR000687">
    <property type="entry name" value="RIO_kinase"/>
</dbReference>
<dbReference type="InterPro" id="IPR036390">
    <property type="entry name" value="WH_DNA-bd_sf"/>
</dbReference>
<evidence type="ECO:0000256" key="8">
    <source>
        <dbReference type="ARBA" id="ARBA00022777"/>
    </source>
</evidence>
<dbReference type="GO" id="GO:0005634">
    <property type="term" value="C:nucleus"/>
    <property type="evidence" value="ECO:0007669"/>
    <property type="project" value="TreeGrafter"/>
</dbReference>
<dbReference type="PANTHER" id="PTHR45852:SF1">
    <property type="entry name" value="SERINE_THREONINE-PROTEIN KINASE RIO2"/>
    <property type="match status" value="1"/>
</dbReference>
<evidence type="ECO:0000256" key="4">
    <source>
        <dbReference type="ARBA" id="ARBA00022527"/>
    </source>
</evidence>
<feature type="compositionally biased region" description="Basic residues" evidence="15">
    <location>
        <begin position="423"/>
        <end position="434"/>
    </location>
</feature>
<dbReference type="InParanoid" id="D8LR66"/>
<dbReference type="InterPro" id="IPR011009">
    <property type="entry name" value="Kinase-like_dom_sf"/>
</dbReference>
<dbReference type="Pfam" id="PF01163">
    <property type="entry name" value="RIO1"/>
    <property type="match status" value="1"/>
</dbReference>
<dbReference type="GO" id="GO:0030688">
    <property type="term" value="C:preribosome, small subunit precursor"/>
    <property type="evidence" value="ECO:0007669"/>
    <property type="project" value="TreeGrafter"/>
</dbReference>
<sequence>MVKLDVTCMRHLSKHDIRVLTAVEMGMKNHDLVPVELISSIAKLRHGGTHRILSTLLTFKLIAHDRSSYDGYRLTYSGYDILALNVLQARGHICAVGSKIGMGKEADIYMAQTPDGDQVVLKLHRLGRTSFKAVKNKRDYLKSRTSVSWLYMSRLSALKEFAFMTALFQHGFPTPTPLDHNRHVVLMSHAKGYPMYQLRSGEMGHPDVVYRQCVEMIVRLARHGLIHCDFNEFNLLVDEEERLTLIDFPQMVSTRHVNAGEMFDRDVACVVKFFSMKMKHVPEPSDIPSFADAVGGAGREGVEHHLDVVAQASGFSEKEAHDLDAFVATEGWGGGDADGDEEEEGGEEEGLNSDGEVDEETKGSKARKARGGRDDGGVESEQEEEEEEEGDDAAKCSSGSCGEEGEGEGVRIRRVKAPETVTKRAHAAVQRQRRAAGAGGGVGKPTRNHQKKREKGKMLYKHRDF</sequence>
<dbReference type="STRING" id="2880.D8LR66"/>
<evidence type="ECO:0000313" key="18">
    <source>
        <dbReference type="Proteomes" id="UP000002630"/>
    </source>
</evidence>
<feature type="region of interest" description="Disordered" evidence="15">
    <location>
        <begin position="329"/>
        <end position="465"/>
    </location>
</feature>
<comment type="cofactor">
    <cofactor evidence="1">
        <name>Mg(2+)</name>
        <dbReference type="ChEBI" id="CHEBI:18420"/>
    </cofactor>
</comment>
<dbReference type="GO" id="GO:0005829">
    <property type="term" value="C:cytosol"/>
    <property type="evidence" value="ECO:0007669"/>
    <property type="project" value="TreeGrafter"/>
</dbReference>
<dbReference type="Gene3D" id="3.30.200.20">
    <property type="entry name" value="Phosphorylase Kinase, domain 1"/>
    <property type="match status" value="1"/>
</dbReference>
<evidence type="ECO:0000256" key="11">
    <source>
        <dbReference type="ARBA" id="ARBA00047899"/>
    </source>
</evidence>
<dbReference type="InterPro" id="IPR030484">
    <property type="entry name" value="Rio2"/>
</dbReference>
<dbReference type="GO" id="GO:0030490">
    <property type="term" value="P:maturation of SSU-rRNA"/>
    <property type="evidence" value="ECO:0007669"/>
    <property type="project" value="TreeGrafter"/>
</dbReference>
<dbReference type="OMA" id="NHENAEY"/>
<evidence type="ECO:0000256" key="13">
    <source>
        <dbReference type="ARBA" id="ARBA00068353"/>
    </source>
</evidence>
<dbReference type="SUPFAM" id="SSF46785">
    <property type="entry name" value="Winged helix' DNA-binding domain"/>
    <property type="match status" value="1"/>
</dbReference>
<evidence type="ECO:0000256" key="2">
    <source>
        <dbReference type="ARBA" id="ARBA00009196"/>
    </source>
</evidence>
<dbReference type="GO" id="GO:0046872">
    <property type="term" value="F:metal ion binding"/>
    <property type="evidence" value="ECO:0007669"/>
    <property type="project" value="UniProtKB-KW"/>
</dbReference>
<evidence type="ECO:0000256" key="6">
    <source>
        <dbReference type="ARBA" id="ARBA00022723"/>
    </source>
</evidence>
<keyword evidence="8" id="KW-0418">Kinase</keyword>
<dbReference type="PANTHER" id="PTHR45852">
    <property type="entry name" value="SER/THR-PROTEIN KINASE RIO2"/>
    <property type="match status" value="1"/>
</dbReference>
<feature type="compositionally biased region" description="Acidic residues" evidence="15">
    <location>
        <begin position="337"/>
        <end position="359"/>
    </location>
</feature>
<feature type="compositionally biased region" description="Acidic residues" evidence="15">
    <location>
        <begin position="377"/>
        <end position="391"/>
    </location>
</feature>
<evidence type="ECO:0000256" key="10">
    <source>
        <dbReference type="ARBA" id="ARBA00022842"/>
    </source>
</evidence>
<evidence type="ECO:0000256" key="5">
    <source>
        <dbReference type="ARBA" id="ARBA00022679"/>
    </source>
</evidence>
<feature type="domain" description="RIO kinase" evidence="16">
    <location>
        <begin position="65"/>
        <end position="292"/>
    </location>
</feature>
<evidence type="ECO:0000256" key="9">
    <source>
        <dbReference type="ARBA" id="ARBA00022840"/>
    </source>
</evidence>
<dbReference type="CDD" id="cd05144">
    <property type="entry name" value="RIO2_C"/>
    <property type="match status" value="1"/>
</dbReference>
<dbReference type="Gene3D" id="1.10.10.10">
    <property type="entry name" value="Winged helix-like DNA-binding domain superfamily/Winged helix DNA-binding domain"/>
    <property type="match status" value="1"/>
</dbReference>
<proteinExistence type="inferred from homology"/>
<protein>
    <recommendedName>
        <fullName evidence="13">Serine/threonine-protein kinase RIO2</fullName>
        <ecNumber evidence="3">2.7.11.1</ecNumber>
    </recommendedName>
    <alternativeName>
        <fullName evidence="14">Serine/threonine-protein kinase rio2</fullName>
    </alternativeName>
</protein>
<dbReference type="SUPFAM" id="SSF56112">
    <property type="entry name" value="Protein kinase-like (PK-like)"/>
    <property type="match status" value="1"/>
</dbReference>
<evidence type="ECO:0000256" key="1">
    <source>
        <dbReference type="ARBA" id="ARBA00001946"/>
    </source>
</evidence>
<accession>D8LR66</accession>
<dbReference type="AlphaFoldDB" id="D8LR66"/>
<dbReference type="InterPro" id="IPR018934">
    <property type="entry name" value="RIO_dom"/>
</dbReference>
<keyword evidence="4" id="KW-0723">Serine/threonine-protein kinase</keyword>
<dbReference type="FunFam" id="3.30.200.20:FF:000052">
    <property type="entry name" value="Serine/threonine-protein kinase RIO2"/>
    <property type="match status" value="1"/>
</dbReference>
<dbReference type="OrthoDB" id="10258631at2759"/>
<organism evidence="17 18">
    <name type="scientific">Ectocarpus siliculosus</name>
    <name type="common">Brown alga</name>
    <name type="synonym">Conferva siliculosa</name>
    <dbReference type="NCBI Taxonomy" id="2880"/>
    <lineage>
        <taxon>Eukaryota</taxon>
        <taxon>Sar</taxon>
        <taxon>Stramenopiles</taxon>
        <taxon>Ochrophyta</taxon>
        <taxon>PX clade</taxon>
        <taxon>Phaeophyceae</taxon>
        <taxon>Ectocarpales</taxon>
        <taxon>Ectocarpaceae</taxon>
        <taxon>Ectocarpus</taxon>
    </lineage>
</organism>
<dbReference type="SMART" id="SM00090">
    <property type="entry name" value="RIO"/>
    <property type="match status" value="1"/>
</dbReference>
<dbReference type="GO" id="GO:0004674">
    <property type="term" value="F:protein serine/threonine kinase activity"/>
    <property type="evidence" value="ECO:0007669"/>
    <property type="project" value="UniProtKB-KW"/>
</dbReference>
<evidence type="ECO:0000256" key="12">
    <source>
        <dbReference type="ARBA" id="ARBA00048679"/>
    </source>
</evidence>
<dbReference type="EC" id="2.7.11.1" evidence="3"/>
<keyword evidence="18" id="KW-1185">Reference proteome</keyword>
<evidence type="ECO:0000256" key="15">
    <source>
        <dbReference type="SAM" id="MobiDB-lite"/>
    </source>
</evidence>
<dbReference type="Pfam" id="PF09202">
    <property type="entry name" value="Rio2_N"/>
    <property type="match status" value="1"/>
</dbReference>
<keyword evidence="6" id="KW-0479">Metal-binding</keyword>
<reference evidence="17 18" key="1">
    <citation type="journal article" date="2010" name="Nature">
        <title>The Ectocarpus genome and the independent evolution of multicellularity in brown algae.</title>
        <authorList>
            <person name="Cock J.M."/>
            <person name="Sterck L."/>
            <person name="Rouze P."/>
            <person name="Scornet D."/>
            <person name="Allen A.E."/>
            <person name="Amoutzias G."/>
            <person name="Anthouard V."/>
            <person name="Artiguenave F."/>
            <person name="Aury J.M."/>
            <person name="Badger J.H."/>
            <person name="Beszteri B."/>
            <person name="Billiau K."/>
            <person name="Bonnet E."/>
            <person name="Bothwell J.H."/>
            <person name="Bowler C."/>
            <person name="Boyen C."/>
            <person name="Brownlee C."/>
            <person name="Carrano C.J."/>
            <person name="Charrier B."/>
            <person name="Cho G.Y."/>
            <person name="Coelho S.M."/>
            <person name="Collen J."/>
            <person name="Corre E."/>
            <person name="Da Silva C."/>
            <person name="Delage L."/>
            <person name="Delaroque N."/>
            <person name="Dittami S.M."/>
            <person name="Doulbeau S."/>
            <person name="Elias M."/>
            <person name="Farnham G."/>
            <person name="Gachon C.M."/>
            <person name="Gschloessl B."/>
            <person name="Heesch S."/>
            <person name="Jabbari K."/>
            <person name="Jubin C."/>
            <person name="Kawai H."/>
            <person name="Kimura K."/>
            <person name="Kloareg B."/>
            <person name="Kupper F.C."/>
            <person name="Lang D."/>
            <person name="Le Bail A."/>
            <person name="Leblanc C."/>
            <person name="Lerouge P."/>
            <person name="Lohr M."/>
            <person name="Lopez P.J."/>
            <person name="Martens C."/>
            <person name="Maumus F."/>
            <person name="Michel G."/>
            <person name="Miranda-Saavedra D."/>
            <person name="Morales J."/>
            <person name="Moreau H."/>
            <person name="Motomura T."/>
            <person name="Nagasato C."/>
            <person name="Napoli C.A."/>
            <person name="Nelson D.R."/>
            <person name="Nyvall-Collen P."/>
            <person name="Peters A.F."/>
            <person name="Pommier C."/>
            <person name="Potin P."/>
            <person name="Poulain J."/>
            <person name="Quesneville H."/>
            <person name="Read B."/>
            <person name="Rensing S.A."/>
            <person name="Ritter A."/>
            <person name="Rousvoal S."/>
            <person name="Samanta M."/>
            <person name="Samson G."/>
            <person name="Schroeder D.C."/>
            <person name="Segurens B."/>
            <person name="Strittmatter M."/>
            <person name="Tonon T."/>
            <person name="Tregear J.W."/>
            <person name="Valentin K."/>
            <person name="von Dassow P."/>
            <person name="Yamagishi T."/>
            <person name="Van de Peer Y."/>
            <person name="Wincker P."/>
        </authorList>
    </citation>
    <scope>NUCLEOTIDE SEQUENCE [LARGE SCALE GENOMIC DNA]</scope>
    <source>
        <strain evidence="18">Ec32 / CCAP1310/4</strain>
    </source>
</reference>
<dbReference type="eggNOG" id="KOG2268">
    <property type="taxonomic scope" value="Eukaryota"/>
</dbReference>
<evidence type="ECO:0000259" key="16">
    <source>
        <dbReference type="SMART" id="SM00090"/>
    </source>
</evidence>
<dbReference type="InterPro" id="IPR036388">
    <property type="entry name" value="WH-like_DNA-bd_sf"/>
</dbReference>
<evidence type="ECO:0000313" key="17">
    <source>
        <dbReference type="EMBL" id="CBN77739.1"/>
    </source>
</evidence>
<dbReference type="EMBL" id="FN649741">
    <property type="protein sequence ID" value="CBN77739.1"/>
    <property type="molecule type" value="Genomic_DNA"/>
</dbReference>
<feature type="compositionally biased region" description="Basic residues" evidence="15">
    <location>
        <begin position="446"/>
        <end position="465"/>
    </location>
</feature>
<keyword evidence="5" id="KW-0808">Transferase</keyword>
<dbReference type="EMBL" id="FN648841">
    <property type="protein sequence ID" value="CBN77739.1"/>
    <property type="molecule type" value="Genomic_DNA"/>
</dbReference>
<dbReference type="InterPro" id="IPR015285">
    <property type="entry name" value="RIO2_wHTH_N"/>
</dbReference>
<dbReference type="GO" id="GO:0005524">
    <property type="term" value="F:ATP binding"/>
    <property type="evidence" value="ECO:0007669"/>
    <property type="project" value="UniProtKB-KW"/>
</dbReference>
<evidence type="ECO:0000256" key="3">
    <source>
        <dbReference type="ARBA" id="ARBA00012513"/>
    </source>
</evidence>
<comment type="catalytic activity">
    <reaction evidence="12">
        <text>L-seryl-[protein] + ATP = O-phospho-L-seryl-[protein] + ADP + H(+)</text>
        <dbReference type="Rhea" id="RHEA:17989"/>
        <dbReference type="Rhea" id="RHEA-COMP:9863"/>
        <dbReference type="Rhea" id="RHEA-COMP:11604"/>
        <dbReference type="ChEBI" id="CHEBI:15378"/>
        <dbReference type="ChEBI" id="CHEBI:29999"/>
        <dbReference type="ChEBI" id="CHEBI:30616"/>
        <dbReference type="ChEBI" id="CHEBI:83421"/>
        <dbReference type="ChEBI" id="CHEBI:456216"/>
        <dbReference type="EC" id="2.7.11.1"/>
    </reaction>
</comment>